<dbReference type="InterPro" id="IPR036890">
    <property type="entry name" value="HATPase_C_sf"/>
</dbReference>
<dbReference type="Pfam" id="PF13188">
    <property type="entry name" value="PAS_8"/>
    <property type="match status" value="1"/>
</dbReference>
<feature type="domain" description="PAS" evidence="7">
    <location>
        <begin position="4"/>
        <end position="40"/>
    </location>
</feature>
<sequence length="351" mass="35951">MTSIEEELGSVFDVIRQPVWAVDADHSVRYANPAAAEALGHGRPAGLLGTDGRPADVPGTDGDPSDLPGTDRRPADPPGTDGDPATASGQPETAGRTGPASGRGTLTRVDGSLLPVEWTRVPLSRPGGDAALYVFLPLAGPARAGHGTPDDGPFPLLAHRQVERQHRYARTLQHTAQERLVRALLGLSLAQQELGPAPARVIDLLHDVVRDTEEALAGVREVTDALSPGALRVGGLPAALAALAGRCPVPMTVSGSLAGRLPRLVESHLYLLVAEAVERAVENGGADRVRVTADLGASLVVTVVDDGAPPAGAADLAALAALTERAASLDGTLRVCHTPGAGTTVTAVVPL</sequence>
<keyword evidence="9" id="KW-1185">Reference proteome</keyword>
<comment type="catalytic activity">
    <reaction evidence="1">
        <text>ATP + protein L-histidine = ADP + protein N-phospho-L-histidine.</text>
        <dbReference type="EC" id="2.7.13.3"/>
    </reaction>
</comment>
<evidence type="ECO:0000256" key="3">
    <source>
        <dbReference type="ARBA" id="ARBA00022679"/>
    </source>
</evidence>
<dbReference type="Gene3D" id="3.30.565.10">
    <property type="entry name" value="Histidine kinase-like ATPase, C-terminal domain"/>
    <property type="match status" value="1"/>
</dbReference>
<keyword evidence="5" id="KW-0902">Two-component regulatory system</keyword>
<name>A0ABQ3D8L0_9ACTN</name>
<evidence type="ECO:0000256" key="4">
    <source>
        <dbReference type="ARBA" id="ARBA00022777"/>
    </source>
</evidence>
<dbReference type="RefSeq" id="WP_189893834.1">
    <property type="nucleotide sequence ID" value="NZ_BMVN01000045.1"/>
</dbReference>
<dbReference type="InterPro" id="IPR035965">
    <property type="entry name" value="PAS-like_dom_sf"/>
</dbReference>
<dbReference type="SUPFAM" id="SSF55785">
    <property type="entry name" value="PYP-like sensor domain (PAS domain)"/>
    <property type="match status" value="1"/>
</dbReference>
<protein>
    <recommendedName>
        <fullName evidence="2">histidine kinase</fullName>
        <ecNumber evidence="2">2.7.13.3</ecNumber>
    </recommendedName>
</protein>
<keyword evidence="3" id="KW-0808">Transferase</keyword>
<dbReference type="SUPFAM" id="SSF55874">
    <property type="entry name" value="ATPase domain of HSP90 chaperone/DNA topoisomerase II/histidine kinase"/>
    <property type="match status" value="1"/>
</dbReference>
<comment type="caution">
    <text evidence="8">The sequence shown here is derived from an EMBL/GenBank/DDBJ whole genome shotgun (WGS) entry which is preliminary data.</text>
</comment>
<dbReference type="PROSITE" id="PS50112">
    <property type="entry name" value="PAS"/>
    <property type="match status" value="1"/>
</dbReference>
<dbReference type="PANTHER" id="PTHR24421">
    <property type="entry name" value="NITRATE/NITRITE SENSOR PROTEIN NARX-RELATED"/>
    <property type="match status" value="1"/>
</dbReference>
<accession>A0ABQ3D8L0</accession>
<evidence type="ECO:0000256" key="1">
    <source>
        <dbReference type="ARBA" id="ARBA00000085"/>
    </source>
</evidence>
<dbReference type="EMBL" id="BMVN01000045">
    <property type="protein sequence ID" value="GHA61799.1"/>
    <property type="molecule type" value="Genomic_DNA"/>
</dbReference>
<evidence type="ECO:0000259" key="7">
    <source>
        <dbReference type="PROSITE" id="PS50112"/>
    </source>
</evidence>
<dbReference type="Proteomes" id="UP000653644">
    <property type="component" value="Unassembled WGS sequence"/>
</dbReference>
<evidence type="ECO:0000256" key="5">
    <source>
        <dbReference type="ARBA" id="ARBA00023012"/>
    </source>
</evidence>
<dbReference type="InterPro" id="IPR050482">
    <property type="entry name" value="Sensor_HK_TwoCompSys"/>
</dbReference>
<evidence type="ECO:0000256" key="2">
    <source>
        <dbReference type="ARBA" id="ARBA00012438"/>
    </source>
</evidence>
<organism evidence="8 9">
    <name type="scientific">Streptomyces canarius</name>
    <dbReference type="NCBI Taxonomy" id="285453"/>
    <lineage>
        <taxon>Bacteria</taxon>
        <taxon>Bacillati</taxon>
        <taxon>Actinomycetota</taxon>
        <taxon>Actinomycetes</taxon>
        <taxon>Kitasatosporales</taxon>
        <taxon>Streptomycetaceae</taxon>
        <taxon>Streptomyces</taxon>
    </lineage>
</organism>
<evidence type="ECO:0000313" key="9">
    <source>
        <dbReference type="Proteomes" id="UP000653644"/>
    </source>
</evidence>
<reference evidence="9" key="1">
    <citation type="journal article" date="2019" name="Int. J. Syst. Evol. Microbiol.">
        <title>The Global Catalogue of Microorganisms (GCM) 10K type strain sequencing project: providing services to taxonomists for standard genome sequencing and annotation.</title>
        <authorList>
            <consortium name="The Broad Institute Genomics Platform"/>
            <consortium name="The Broad Institute Genome Sequencing Center for Infectious Disease"/>
            <person name="Wu L."/>
            <person name="Ma J."/>
        </authorList>
    </citation>
    <scope>NUCLEOTIDE SEQUENCE [LARGE SCALE GENOMIC DNA]</scope>
    <source>
        <strain evidence="9">JCM 4733</strain>
    </source>
</reference>
<dbReference type="Gene3D" id="3.30.450.20">
    <property type="entry name" value="PAS domain"/>
    <property type="match status" value="1"/>
</dbReference>
<dbReference type="PANTHER" id="PTHR24421:SF10">
    <property type="entry name" value="NITRATE_NITRITE SENSOR PROTEIN NARQ"/>
    <property type="match status" value="1"/>
</dbReference>
<feature type="compositionally biased region" description="Low complexity" evidence="6">
    <location>
        <begin position="78"/>
        <end position="87"/>
    </location>
</feature>
<evidence type="ECO:0000256" key="6">
    <source>
        <dbReference type="SAM" id="MobiDB-lite"/>
    </source>
</evidence>
<dbReference type="EC" id="2.7.13.3" evidence="2"/>
<proteinExistence type="predicted"/>
<evidence type="ECO:0000313" key="8">
    <source>
        <dbReference type="EMBL" id="GHA61799.1"/>
    </source>
</evidence>
<feature type="region of interest" description="Disordered" evidence="6">
    <location>
        <begin position="40"/>
        <end position="108"/>
    </location>
</feature>
<dbReference type="InterPro" id="IPR000014">
    <property type="entry name" value="PAS"/>
</dbReference>
<keyword evidence="4" id="KW-0418">Kinase</keyword>
<gene>
    <name evidence="8" type="ORF">GCM10010345_77440</name>
</gene>